<evidence type="ECO:0008006" key="6">
    <source>
        <dbReference type="Google" id="ProtNLM"/>
    </source>
</evidence>
<keyword evidence="5" id="KW-1185">Reference proteome</keyword>
<name>A0A1W2TS90_ROSNE</name>
<evidence type="ECO:0000256" key="1">
    <source>
        <dbReference type="ARBA" id="ARBA00004173"/>
    </source>
</evidence>
<dbReference type="InterPro" id="IPR024621">
    <property type="entry name" value="Mba1"/>
</dbReference>
<protein>
    <recommendedName>
        <fullName evidence="6">Tim44-like domain-containing protein</fullName>
    </recommendedName>
</protein>
<dbReference type="InterPro" id="IPR032710">
    <property type="entry name" value="NTF2-like_dom_sf"/>
</dbReference>
<keyword evidence="2" id="KW-0809">Transit peptide</keyword>
<evidence type="ECO:0000256" key="3">
    <source>
        <dbReference type="ARBA" id="ARBA00023128"/>
    </source>
</evidence>
<dbReference type="Proteomes" id="UP000054516">
    <property type="component" value="Unassembled WGS sequence"/>
</dbReference>
<comment type="subcellular location">
    <subcellularLocation>
        <location evidence="1">Mitochondrion</location>
    </subcellularLocation>
</comment>
<sequence length="296" mass="32835">MAGLARIARPWLSPSRQPVRASALAALYSGLGQGRGISSTAAGRSNLARVKEKLDAERMHVGNLKKADNAVSMLLPFTVVAPPVWRFPPSPAKAGWLVWNLAKNRVTSLGALLGVYIMSMRLNGYGMPVFRAKKGQCIPAAKVLHMQMSEAVATGDKETLRRICTAELFHILASTIDTRPAGIRTEWELVRYSHKLRYPRLADFRVMMAPTSTTGEMKLVKQAVVSIASVQRIVRYDDGRGGEKVPGSEREREMMEHFVIQAPVKTPSFETSAWKVWGTIPEATYESLREDIRLFT</sequence>
<keyword evidence="3" id="KW-0496">Mitochondrion</keyword>
<dbReference type="SUPFAM" id="SSF54427">
    <property type="entry name" value="NTF2-like"/>
    <property type="match status" value="1"/>
</dbReference>
<evidence type="ECO:0000256" key="2">
    <source>
        <dbReference type="ARBA" id="ARBA00022946"/>
    </source>
</evidence>
<dbReference type="Pfam" id="PF07961">
    <property type="entry name" value="MBA1"/>
    <property type="match status" value="1"/>
</dbReference>
<gene>
    <name evidence="4" type="ORF">SAMD00023353_6000070</name>
</gene>
<dbReference type="GO" id="GO:0032979">
    <property type="term" value="P:protein insertion into mitochondrial inner membrane from matrix"/>
    <property type="evidence" value="ECO:0007669"/>
    <property type="project" value="InterPro"/>
</dbReference>
<dbReference type="Gene3D" id="3.10.450.240">
    <property type="match status" value="1"/>
</dbReference>
<reference evidence="4" key="1">
    <citation type="submission" date="2016-03" db="EMBL/GenBank/DDBJ databases">
        <title>Draft genome sequence of Rosellinia necatrix.</title>
        <authorList>
            <person name="Kanematsu S."/>
        </authorList>
    </citation>
    <scope>NUCLEOTIDE SEQUENCE [LARGE SCALE GENOMIC DNA]</scope>
    <source>
        <strain evidence="4">W97</strain>
    </source>
</reference>
<accession>A0A1W2TS90</accession>
<organism evidence="4">
    <name type="scientific">Rosellinia necatrix</name>
    <name type="common">White root-rot fungus</name>
    <dbReference type="NCBI Taxonomy" id="77044"/>
    <lineage>
        <taxon>Eukaryota</taxon>
        <taxon>Fungi</taxon>
        <taxon>Dikarya</taxon>
        <taxon>Ascomycota</taxon>
        <taxon>Pezizomycotina</taxon>
        <taxon>Sordariomycetes</taxon>
        <taxon>Xylariomycetidae</taxon>
        <taxon>Xylariales</taxon>
        <taxon>Xylariaceae</taxon>
        <taxon>Rosellinia</taxon>
    </lineage>
</organism>
<dbReference type="EMBL" id="DF977505">
    <property type="protein sequence ID" value="GAP91358.1"/>
    <property type="molecule type" value="Genomic_DNA"/>
</dbReference>
<dbReference type="InterPro" id="IPR051975">
    <property type="entry name" value="mtLSU_mL45"/>
</dbReference>
<dbReference type="AlphaFoldDB" id="A0A1W2TS90"/>
<dbReference type="OrthoDB" id="19619at2759"/>
<dbReference type="PANTHER" id="PTHR28554">
    <property type="entry name" value="39S RIBOSOMAL PROTEIN L45, MITOCHONDRIAL"/>
    <property type="match status" value="1"/>
</dbReference>
<evidence type="ECO:0000313" key="4">
    <source>
        <dbReference type="EMBL" id="GAP91358.1"/>
    </source>
</evidence>
<dbReference type="PANTHER" id="PTHR28554:SF1">
    <property type="entry name" value="LARGE RIBOSOMAL SUBUNIT PROTEIN ML45"/>
    <property type="match status" value="1"/>
</dbReference>
<dbReference type="OMA" id="WRIWGTT"/>
<evidence type="ECO:0000313" key="5">
    <source>
        <dbReference type="Proteomes" id="UP000054516"/>
    </source>
</evidence>
<proteinExistence type="predicted"/>
<dbReference type="GO" id="GO:0005743">
    <property type="term" value="C:mitochondrial inner membrane"/>
    <property type="evidence" value="ECO:0007669"/>
    <property type="project" value="InterPro"/>
</dbReference>